<reference evidence="3 4" key="1">
    <citation type="submission" date="2019-06" db="EMBL/GenBank/DDBJ databases">
        <title>Genome sequence of Deinococcus radiopugnans ATCC 19172.</title>
        <authorList>
            <person name="Maclea K.S."/>
            <person name="Maynard C.R."/>
        </authorList>
    </citation>
    <scope>NUCLEOTIDE SEQUENCE [LARGE SCALE GENOMIC DNA]</scope>
    <source>
        <strain evidence="3 4">ATCC 19172</strain>
    </source>
</reference>
<dbReference type="Proteomes" id="UP000313988">
    <property type="component" value="Unassembled WGS sequence"/>
</dbReference>
<dbReference type="OrthoDB" id="72797at2"/>
<reference evidence="2 5" key="2">
    <citation type="submission" date="2020-08" db="EMBL/GenBank/DDBJ databases">
        <title>Genomic Encyclopedia of Type Strains, Phase IV (KMG-IV): sequencing the most valuable type-strain genomes for metagenomic binning, comparative biology and taxonomic classification.</title>
        <authorList>
            <person name="Goeker M."/>
        </authorList>
    </citation>
    <scope>NUCLEOTIDE SEQUENCE [LARGE SCALE GENOMIC DNA]</scope>
    <source>
        <strain evidence="2 5">DSM 12027</strain>
    </source>
</reference>
<accession>A0A5C4YB39</accession>
<dbReference type="Proteomes" id="UP000629870">
    <property type="component" value="Unassembled WGS sequence"/>
</dbReference>
<evidence type="ECO:0000313" key="4">
    <source>
        <dbReference type="Proteomes" id="UP000313988"/>
    </source>
</evidence>
<dbReference type="InterPro" id="IPR011010">
    <property type="entry name" value="DNA_brk_join_enz"/>
</dbReference>
<evidence type="ECO:0000256" key="1">
    <source>
        <dbReference type="SAM" id="MobiDB-lite"/>
    </source>
</evidence>
<dbReference type="EMBL" id="VDMO01000001">
    <property type="protein sequence ID" value="TNM72902.1"/>
    <property type="molecule type" value="Genomic_DNA"/>
</dbReference>
<keyword evidence="5" id="KW-1185">Reference proteome</keyword>
<comment type="caution">
    <text evidence="3">The sequence shown here is derived from an EMBL/GenBank/DDBJ whole genome shotgun (WGS) entry which is preliminary data.</text>
</comment>
<evidence type="ECO:0000313" key="2">
    <source>
        <dbReference type="EMBL" id="MBB6015411.1"/>
    </source>
</evidence>
<organism evidence="3 4">
    <name type="scientific">Deinococcus radiopugnans ATCC 19172</name>
    <dbReference type="NCBI Taxonomy" id="585398"/>
    <lineage>
        <taxon>Bacteria</taxon>
        <taxon>Thermotogati</taxon>
        <taxon>Deinococcota</taxon>
        <taxon>Deinococci</taxon>
        <taxon>Deinococcales</taxon>
        <taxon>Deinococcaceae</taxon>
        <taxon>Deinococcus</taxon>
    </lineage>
</organism>
<dbReference type="AlphaFoldDB" id="A0A5C4YB39"/>
<dbReference type="SUPFAM" id="SSF56349">
    <property type="entry name" value="DNA breaking-rejoining enzymes"/>
    <property type="match status" value="1"/>
</dbReference>
<sequence length="285" mass="31904">MPPTDERARKLIQALERADLDGLIPLLSGIWPRPDNEVYTALRLIFAQAQQDQINLADPPDDFHTWLLQAAARNQNGAEARSNTIRLRLSLLSKMYSTLQDEGLRPSHPLRGMPRPPNERLSEPLLSRTDLERLHQQVQADAVLYAALILIDQHAYRVRDLLSLHWEDFDPDTGSALRPHALTRLSDTALAALRPLRSAAGGEFYARGRVFPYKQERDLRAALFRACKAANVPYTPPGELRRVSLRDYPHTPQSAGFSARDTRKLAQATKLAQGLADALTPSSEA</sequence>
<dbReference type="GO" id="GO:0003677">
    <property type="term" value="F:DNA binding"/>
    <property type="evidence" value="ECO:0007669"/>
    <property type="project" value="InterPro"/>
</dbReference>
<proteinExistence type="predicted"/>
<evidence type="ECO:0000313" key="5">
    <source>
        <dbReference type="Proteomes" id="UP000629870"/>
    </source>
</evidence>
<gene>
    <name evidence="3" type="ORF">FHR04_00275</name>
    <name evidence="2" type="ORF">HNQ04_000640</name>
</gene>
<dbReference type="EMBL" id="JACHEW010000002">
    <property type="protein sequence ID" value="MBB6015411.1"/>
    <property type="molecule type" value="Genomic_DNA"/>
</dbReference>
<dbReference type="RefSeq" id="WP_139399771.1">
    <property type="nucleotide sequence ID" value="NZ_JACHEW010000002.1"/>
</dbReference>
<evidence type="ECO:0000313" key="3">
    <source>
        <dbReference type="EMBL" id="TNM72902.1"/>
    </source>
</evidence>
<feature type="region of interest" description="Disordered" evidence="1">
    <location>
        <begin position="100"/>
        <end position="121"/>
    </location>
</feature>
<protein>
    <submittedName>
        <fullName evidence="2">Integrase</fullName>
    </submittedName>
</protein>
<name>A0A5C4YB39_9DEIO</name>